<gene>
    <name evidence="2" type="ORF">EII41_07860</name>
</gene>
<dbReference type="EMBL" id="RQYN01000026">
    <property type="protein sequence ID" value="RRD74560.1"/>
    <property type="molecule type" value="Genomic_DNA"/>
</dbReference>
<feature type="compositionally biased region" description="Pro residues" evidence="1">
    <location>
        <begin position="241"/>
        <end position="250"/>
    </location>
</feature>
<feature type="region of interest" description="Disordered" evidence="1">
    <location>
        <begin position="229"/>
        <end position="250"/>
    </location>
</feature>
<proteinExistence type="predicted"/>
<dbReference type="Pfam" id="PF19775">
    <property type="entry name" value="DUF6261"/>
    <property type="match status" value="1"/>
</dbReference>
<dbReference type="InterPro" id="IPR046228">
    <property type="entry name" value="DUF6261"/>
</dbReference>
<evidence type="ECO:0000313" key="2">
    <source>
        <dbReference type="EMBL" id="RRD74560.1"/>
    </source>
</evidence>
<accession>A0A3P1YWX6</accession>
<name>A0A3P1YWX6_TANFO</name>
<comment type="caution">
    <text evidence="2">The sequence shown here is derived from an EMBL/GenBank/DDBJ whole genome shotgun (WGS) entry which is preliminary data.</text>
</comment>
<evidence type="ECO:0000313" key="3">
    <source>
        <dbReference type="Proteomes" id="UP000279860"/>
    </source>
</evidence>
<dbReference type="AlphaFoldDB" id="A0A3P1YWX6"/>
<organism evidence="2 3">
    <name type="scientific">Tannerella forsythia</name>
    <name type="common">Bacteroides forsythus</name>
    <dbReference type="NCBI Taxonomy" id="28112"/>
    <lineage>
        <taxon>Bacteria</taxon>
        <taxon>Pseudomonadati</taxon>
        <taxon>Bacteroidota</taxon>
        <taxon>Bacteroidia</taxon>
        <taxon>Bacteroidales</taxon>
        <taxon>Tannerellaceae</taxon>
        <taxon>Tannerella</taxon>
    </lineage>
</organism>
<reference evidence="2 3" key="1">
    <citation type="submission" date="2018-11" db="EMBL/GenBank/DDBJ databases">
        <title>Genomes From Bacteria Associated with the Canine Oral Cavity: a Test Case for Automated Genome-Based Taxonomic Assignment.</title>
        <authorList>
            <person name="Coil D.A."/>
            <person name="Jospin G."/>
            <person name="Darling A.E."/>
            <person name="Wallis C."/>
            <person name="Davis I.J."/>
            <person name="Harris S."/>
            <person name="Eisen J.A."/>
            <person name="Holcombe L.J."/>
            <person name="O'Flynn C."/>
        </authorList>
    </citation>
    <scope>NUCLEOTIDE SEQUENCE [LARGE SCALE GENOMIC DNA]</scope>
    <source>
        <strain evidence="2 3">OH1426_COT-023</strain>
    </source>
</reference>
<dbReference type="Proteomes" id="UP000279860">
    <property type="component" value="Unassembled WGS sequence"/>
</dbReference>
<protein>
    <submittedName>
        <fullName evidence="2">Uncharacterized protein</fullName>
    </submittedName>
</protein>
<sequence>MNYLKTASRTTEVDAVSDQIIALYHARPELTQDPFLVATMDTMKLQSEQITEAIKRLKVLNELDDRDGVRDRCVRALGHVLNGYANMPTEFARQHAPALKRVFDNYTMSIVSENYDAETSLIESLLRDLSDASLEPHIAALPGVFDAIKALREAQQDFATTQVEYLRELAQQKNLPSASSIKVALLRTINSKLIKYLDIMKEVDAAKYEAFATEVEKAVNEQNELVSLRHTLGEKKKGTTPTPPADSPIP</sequence>
<evidence type="ECO:0000256" key="1">
    <source>
        <dbReference type="SAM" id="MobiDB-lite"/>
    </source>
</evidence>
<dbReference type="RefSeq" id="WP_124790130.1">
    <property type="nucleotide sequence ID" value="NZ_RQYN01000026.1"/>
</dbReference>